<feature type="compositionally biased region" description="Basic residues" evidence="1">
    <location>
        <begin position="1"/>
        <end position="11"/>
    </location>
</feature>
<feature type="region of interest" description="Disordered" evidence="1">
    <location>
        <begin position="1"/>
        <end position="478"/>
    </location>
</feature>
<gene>
    <name evidence="2" type="ORF">SMACR_09313</name>
</gene>
<feature type="compositionally biased region" description="Acidic residues" evidence="1">
    <location>
        <begin position="150"/>
        <end position="167"/>
    </location>
</feature>
<dbReference type="AlphaFoldDB" id="A0A8S8ZP04"/>
<evidence type="ECO:0000313" key="2">
    <source>
        <dbReference type="EMBL" id="KAA8630085.1"/>
    </source>
</evidence>
<dbReference type="Proteomes" id="UP000433876">
    <property type="component" value="Unassembled WGS sequence"/>
</dbReference>
<feature type="compositionally biased region" description="Polar residues" evidence="1">
    <location>
        <begin position="413"/>
        <end position="425"/>
    </location>
</feature>
<reference evidence="2 3" key="1">
    <citation type="submission" date="2017-07" db="EMBL/GenBank/DDBJ databases">
        <title>Genome sequence of the Sordaria macrospora wild type strain R19027.</title>
        <authorList>
            <person name="Nowrousian M."/>
            <person name="Teichert I."/>
            <person name="Kueck U."/>
        </authorList>
    </citation>
    <scope>NUCLEOTIDE SEQUENCE [LARGE SCALE GENOMIC DNA]</scope>
    <source>
        <strain evidence="2 3">R19027</strain>
        <tissue evidence="2">Mycelium</tissue>
    </source>
</reference>
<sequence length="533" mass="57981">MPAHKGKKHSLRGAIVGLLKRTPIRKRQVEVEEPTSSAQATCPPLDEAHGLEQSPRPKNDELKHDDPQSNSDEQPPCPKDDEVEDDSSRGRPSSFTPTRERAPTPHPSASKPQSPTEKTVQWASQLEESTPRKKASPILKREKTAKGGEDCDTEEKNEEGENFQEEEAIPKEVPTTDARQQQHSNIPRPKPRGLESSTSTSYLSRLRSQTMIRARASTNPIRQAPERPLSSLRIPKDKDSLFLDKTTTIPSSVSVPHRLPTCNQNITNHDQVSGDDKDQTKADQQVKANISRRRETAQTESAQQKPQPSRGKTSQKYSRNFSYPTCITTGPRSAARQHDQSNITNEKPLPPPTTSFLKAKPRRFASSSSAKSKPASTDDNSASTKASAPSSLTATSTPPQAEPGTSEARSAPANPSTTPSASIPSFESAKTFWNKIDSGNSGSKKRIAPVSVPKPDVASISSKGTTAPKAPKTSQIPKASFNAIKTFWAQLEMSDDGSCAAQTPKRQSQKSCHLVDIDSSPFISTPASNLGRE</sequence>
<feature type="compositionally biased region" description="Polar residues" evidence="1">
    <location>
        <begin position="261"/>
        <end position="271"/>
    </location>
</feature>
<feature type="compositionally biased region" description="Polar residues" evidence="1">
    <location>
        <begin position="500"/>
        <end position="511"/>
    </location>
</feature>
<feature type="compositionally biased region" description="Polar residues" evidence="1">
    <location>
        <begin position="245"/>
        <end position="254"/>
    </location>
</feature>
<proteinExistence type="predicted"/>
<comment type="caution">
    <text evidence="2">The sequence shown here is derived from an EMBL/GenBank/DDBJ whole genome shotgun (WGS) entry which is preliminary data.</text>
</comment>
<feature type="compositionally biased region" description="Low complexity" evidence="1">
    <location>
        <begin position="364"/>
        <end position="399"/>
    </location>
</feature>
<feature type="compositionally biased region" description="Basic and acidic residues" evidence="1">
    <location>
        <begin position="46"/>
        <end position="67"/>
    </location>
</feature>
<evidence type="ECO:0000313" key="3">
    <source>
        <dbReference type="Proteomes" id="UP000433876"/>
    </source>
</evidence>
<evidence type="ECO:0000256" key="1">
    <source>
        <dbReference type="SAM" id="MobiDB-lite"/>
    </source>
</evidence>
<feature type="compositionally biased region" description="Basic and acidic residues" evidence="1">
    <location>
        <begin position="272"/>
        <end position="281"/>
    </location>
</feature>
<feature type="region of interest" description="Disordered" evidence="1">
    <location>
        <begin position="494"/>
        <end position="513"/>
    </location>
</feature>
<feature type="compositionally biased region" description="Polar residues" evidence="1">
    <location>
        <begin position="298"/>
        <end position="331"/>
    </location>
</feature>
<dbReference type="VEuPathDB" id="FungiDB:SMAC_09313"/>
<name>A0A8S8ZP04_SORMA</name>
<protein>
    <submittedName>
        <fullName evidence="2">Uncharacterized protein</fullName>
    </submittedName>
</protein>
<feature type="compositionally biased region" description="Low complexity" evidence="1">
    <location>
        <begin position="196"/>
        <end position="208"/>
    </location>
</feature>
<organism evidence="2 3">
    <name type="scientific">Sordaria macrospora</name>
    <dbReference type="NCBI Taxonomy" id="5147"/>
    <lineage>
        <taxon>Eukaryota</taxon>
        <taxon>Fungi</taxon>
        <taxon>Dikarya</taxon>
        <taxon>Ascomycota</taxon>
        <taxon>Pezizomycotina</taxon>
        <taxon>Sordariomycetes</taxon>
        <taxon>Sordariomycetidae</taxon>
        <taxon>Sordariales</taxon>
        <taxon>Sordariaceae</taxon>
        <taxon>Sordaria</taxon>
    </lineage>
</organism>
<dbReference type="EMBL" id="NMPR01000115">
    <property type="protein sequence ID" value="KAA8630085.1"/>
    <property type="molecule type" value="Genomic_DNA"/>
</dbReference>
<feature type="compositionally biased region" description="Basic and acidic residues" evidence="1">
    <location>
        <begin position="139"/>
        <end position="149"/>
    </location>
</feature>
<accession>A0A8S8ZP04</accession>
<feature type="compositionally biased region" description="Polar residues" evidence="1">
    <location>
        <begin position="110"/>
        <end position="128"/>
    </location>
</feature>